<accession>A0A6I9WZP3</accession>
<gene>
    <name evidence="3" type="primary">LOC105427466</name>
</gene>
<protein>
    <submittedName>
        <fullName evidence="3">Uncharacterized protein LOC105427466</fullName>
    </submittedName>
</protein>
<dbReference type="AlphaFoldDB" id="A0A6I9WZP3"/>
<feature type="region of interest" description="Disordered" evidence="1">
    <location>
        <begin position="50"/>
        <end position="101"/>
    </location>
</feature>
<reference evidence="3" key="1">
    <citation type="submission" date="2025-08" db="UniProtKB">
        <authorList>
            <consortium name="RefSeq"/>
        </authorList>
    </citation>
    <scope>IDENTIFICATION</scope>
</reference>
<dbReference type="Proteomes" id="UP000504615">
    <property type="component" value="Unplaced"/>
</dbReference>
<dbReference type="KEGG" id="pbar:105427466"/>
<feature type="compositionally biased region" description="Basic residues" evidence="1">
    <location>
        <begin position="64"/>
        <end position="88"/>
    </location>
</feature>
<name>A0A6I9WZP3_9HYME</name>
<evidence type="ECO:0000313" key="2">
    <source>
        <dbReference type="Proteomes" id="UP000504615"/>
    </source>
</evidence>
<dbReference type="RefSeq" id="XP_011637505.1">
    <property type="nucleotide sequence ID" value="XM_011639203.1"/>
</dbReference>
<evidence type="ECO:0000313" key="3">
    <source>
        <dbReference type="RefSeq" id="XP_011637505.1"/>
    </source>
</evidence>
<keyword evidence="2" id="KW-1185">Reference proteome</keyword>
<dbReference type="GeneID" id="105427466"/>
<proteinExistence type="predicted"/>
<evidence type="ECO:0000256" key="1">
    <source>
        <dbReference type="SAM" id="MobiDB-lite"/>
    </source>
</evidence>
<organism evidence="2 3">
    <name type="scientific">Pogonomyrmex barbatus</name>
    <name type="common">red harvester ant</name>
    <dbReference type="NCBI Taxonomy" id="144034"/>
    <lineage>
        <taxon>Eukaryota</taxon>
        <taxon>Metazoa</taxon>
        <taxon>Ecdysozoa</taxon>
        <taxon>Arthropoda</taxon>
        <taxon>Hexapoda</taxon>
        <taxon>Insecta</taxon>
        <taxon>Pterygota</taxon>
        <taxon>Neoptera</taxon>
        <taxon>Endopterygota</taxon>
        <taxon>Hymenoptera</taxon>
        <taxon>Apocrita</taxon>
        <taxon>Aculeata</taxon>
        <taxon>Formicoidea</taxon>
        <taxon>Formicidae</taxon>
        <taxon>Myrmicinae</taxon>
        <taxon>Pogonomyrmex</taxon>
    </lineage>
</organism>
<sequence>MHPCENLIAANNLDNATLRGVLRGYKLDSNQASRHWRKPSMCLRSSCRAFSVEQEQERPTSRQQRQKQRRQQRRRRKGRRQKRERNKRPKESPIISPVVLE</sequence>